<dbReference type="InterPro" id="IPR011045">
    <property type="entry name" value="N2O_reductase_N"/>
</dbReference>
<dbReference type="OrthoDB" id="9790815at2"/>
<keyword evidence="3" id="KW-0732">Signal</keyword>
<gene>
    <name evidence="4" type="primary">pgl_3</name>
    <name evidence="4" type="ORF">Pan216_38520</name>
</gene>
<dbReference type="SUPFAM" id="SSF50974">
    <property type="entry name" value="Nitrous oxide reductase, N-terminal domain"/>
    <property type="match status" value="1"/>
</dbReference>
<dbReference type="Pfam" id="PF10282">
    <property type="entry name" value="Lactonase"/>
    <property type="match status" value="1"/>
</dbReference>
<evidence type="ECO:0000256" key="3">
    <source>
        <dbReference type="SAM" id="SignalP"/>
    </source>
</evidence>
<comment type="similarity">
    <text evidence="1">Belongs to the cycloisomerase 2 family.</text>
</comment>
<accession>A0A518B7M6</accession>
<dbReference type="KEGG" id="knv:Pan216_38520"/>
<feature type="chain" id="PRO_5021817328" evidence="3">
    <location>
        <begin position="21"/>
        <end position="571"/>
    </location>
</feature>
<dbReference type="Proteomes" id="UP000317093">
    <property type="component" value="Chromosome"/>
</dbReference>
<dbReference type="EC" id="3.1.1.31" evidence="4"/>
<dbReference type="GO" id="GO:0017057">
    <property type="term" value="F:6-phosphogluconolactonase activity"/>
    <property type="evidence" value="ECO:0007669"/>
    <property type="project" value="UniProtKB-EC"/>
</dbReference>
<organism evidence="4 5">
    <name type="scientific">Kolteria novifilia</name>
    <dbReference type="NCBI Taxonomy" id="2527975"/>
    <lineage>
        <taxon>Bacteria</taxon>
        <taxon>Pseudomonadati</taxon>
        <taxon>Planctomycetota</taxon>
        <taxon>Planctomycetia</taxon>
        <taxon>Kolteriales</taxon>
        <taxon>Kolteriaceae</taxon>
        <taxon>Kolteria</taxon>
    </lineage>
</organism>
<dbReference type="InterPro" id="IPR050282">
    <property type="entry name" value="Cycloisomerase_2"/>
</dbReference>
<evidence type="ECO:0000256" key="2">
    <source>
        <dbReference type="ARBA" id="ARBA00022526"/>
    </source>
</evidence>
<evidence type="ECO:0000313" key="5">
    <source>
        <dbReference type="Proteomes" id="UP000317093"/>
    </source>
</evidence>
<dbReference type="RefSeq" id="WP_145260091.1">
    <property type="nucleotide sequence ID" value="NZ_CP036279.1"/>
</dbReference>
<dbReference type="InterPro" id="IPR015943">
    <property type="entry name" value="WD40/YVTN_repeat-like_dom_sf"/>
</dbReference>
<evidence type="ECO:0000313" key="4">
    <source>
        <dbReference type="EMBL" id="QDU62978.1"/>
    </source>
</evidence>
<dbReference type="EMBL" id="CP036279">
    <property type="protein sequence ID" value="QDU62978.1"/>
    <property type="molecule type" value="Genomic_DNA"/>
</dbReference>
<dbReference type="Gene3D" id="2.60.120.560">
    <property type="entry name" value="Exo-inulinase, domain 1"/>
    <property type="match status" value="1"/>
</dbReference>
<keyword evidence="2" id="KW-0119">Carbohydrate metabolism</keyword>
<sequence length="571" mass="62257" precursor="true">MKTFLRSIVVSAVFATPLLAAEPRLVFEDDFSRNEVGNAWHSPIGSFRIEEGALRGAEDPKDGHGAVTQTYLDFADLILEFRFQFQGSKSFNVVIDDRYYRGAHAGHLCRVSVSKSQILLRDDKTGFMENANFKLLRDKAKRAPTLTKLADKQKQIPVKLESGKWYRLKVSMIGETLSVALDGNTLGTLKTPGIGHLTKTDFGFTVVGDGLLIDDVRAWLPASTGETLIYGPSRATKELLTARMSTATGTPTLEVIHREPLGLAAGPVAYHPEHRVIYAVDSRPKAKGGGRGYVIKLNDDGAVAEKVPFETAHGYSYLGLDRSRRFLLGGSYSEGHSDVFALGDQGIPGKVVSNRFEGRDKAHAILTTPDNRFAYVPYVKDQNALHQYRFNKKTGELTPHPKGMITPPNGIGPRHVAFHPTRPYVFFSNEQGLGASSFRLEKDGSLTFVESAAVQDGPPQAGQTASDIALTRGGNYLFTGLRGGKPGQPNAICRYKVGGDGSLEFLGMTEADTIPWCLQLTPDERHLLVSATKAGTLTAYEVGDDGGLSKAASIPWDKQIYDMIVLSTTEH</sequence>
<dbReference type="GO" id="GO:0006006">
    <property type="term" value="P:glucose metabolic process"/>
    <property type="evidence" value="ECO:0007669"/>
    <property type="project" value="UniProtKB-KW"/>
</dbReference>
<protein>
    <submittedName>
        <fullName evidence="4">6-phosphogluconolactonase</fullName>
        <ecNumber evidence="4">3.1.1.31</ecNumber>
    </submittedName>
</protein>
<keyword evidence="5" id="KW-1185">Reference proteome</keyword>
<dbReference type="Gene3D" id="2.130.10.10">
    <property type="entry name" value="YVTN repeat-like/Quinoprotein amine dehydrogenase"/>
    <property type="match status" value="1"/>
</dbReference>
<evidence type="ECO:0000256" key="1">
    <source>
        <dbReference type="ARBA" id="ARBA00005564"/>
    </source>
</evidence>
<keyword evidence="4" id="KW-0378">Hydrolase</keyword>
<feature type="signal peptide" evidence="3">
    <location>
        <begin position="1"/>
        <end position="20"/>
    </location>
</feature>
<keyword evidence="2" id="KW-0313">Glucose metabolism</keyword>
<dbReference type="PANTHER" id="PTHR30344:SF1">
    <property type="entry name" value="6-PHOSPHOGLUCONOLACTONASE"/>
    <property type="match status" value="1"/>
</dbReference>
<dbReference type="InterPro" id="IPR019405">
    <property type="entry name" value="Lactonase_7-beta_prop"/>
</dbReference>
<dbReference type="AlphaFoldDB" id="A0A518B7M6"/>
<dbReference type="PANTHER" id="PTHR30344">
    <property type="entry name" value="6-PHOSPHOGLUCONOLACTONASE-RELATED"/>
    <property type="match status" value="1"/>
</dbReference>
<name>A0A518B7M6_9BACT</name>
<reference evidence="4 5" key="1">
    <citation type="submission" date="2019-02" db="EMBL/GenBank/DDBJ databases">
        <title>Deep-cultivation of Planctomycetes and their phenomic and genomic characterization uncovers novel biology.</title>
        <authorList>
            <person name="Wiegand S."/>
            <person name="Jogler M."/>
            <person name="Boedeker C."/>
            <person name="Pinto D."/>
            <person name="Vollmers J."/>
            <person name="Rivas-Marin E."/>
            <person name="Kohn T."/>
            <person name="Peeters S.H."/>
            <person name="Heuer A."/>
            <person name="Rast P."/>
            <person name="Oberbeckmann S."/>
            <person name="Bunk B."/>
            <person name="Jeske O."/>
            <person name="Meyerdierks A."/>
            <person name="Storesund J.E."/>
            <person name="Kallscheuer N."/>
            <person name="Luecker S."/>
            <person name="Lage O.M."/>
            <person name="Pohl T."/>
            <person name="Merkel B.J."/>
            <person name="Hornburger P."/>
            <person name="Mueller R.-W."/>
            <person name="Bruemmer F."/>
            <person name="Labrenz M."/>
            <person name="Spormann A.M."/>
            <person name="Op den Camp H."/>
            <person name="Overmann J."/>
            <person name="Amann R."/>
            <person name="Jetten M.S.M."/>
            <person name="Mascher T."/>
            <person name="Medema M.H."/>
            <person name="Devos D.P."/>
            <person name="Kaster A.-K."/>
            <person name="Ovreas L."/>
            <person name="Rohde M."/>
            <person name="Galperin M.Y."/>
            <person name="Jogler C."/>
        </authorList>
    </citation>
    <scope>NUCLEOTIDE SEQUENCE [LARGE SCALE GENOMIC DNA]</scope>
    <source>
        <strain evidence="4 5">Pan216</strain>
    </source>
</reference>
<proteinExistence type="inferred from homology"/>